<dbReference type="PANTHER" id="PTHR37477:SF1">
    <property type="entry name" value="COBALT-PRECORRIN-5A HYDROLASE"/>
    <property type="match status" value="1"/>
</dbReference>
<feature type="domain" description="CobE/GbiG C-terminal" evidence="1">
    <location>
        <begin position="12"/>
        <end position="133"/>
    </location>
</feature>
<organism evidence="2 3">
    <name type="scientific">Streptodolium elevatio</name>
    <dbReference type="NCBI Taxonomy" id="3157996"/>
    <lineage>
        <taxon>Bacteria</taxon>
        <taxon>Bacillati</taxon>
        <taxon>Actinomycetota</taxon>
        <taxon>Actinomycetes</taxon>
        <taxon>Kitasatosporales</taxon>
        <taxon>Streptomycetaceae</taxon>
        <taxon>Streptodolium</taxon>
    </lineage>
</organism>
<evidence type="ECO:0000313" key="3">
    <source>
        <dbReference type="Proteomes" id="UP001551482"/>
    </source>
</evidence>
<dbReference type="Gene3D" id="3.30.420.180">
    <property type="entry name" value="CobE/GbiG C-terminal domain"/>
    <property type="match status" value="1"/>
</dbReference>
<keyword evidence="3" id="KW-1185">Reference proteome</keyword>
<dbReference type="Pfam" id="PF01890">
    <property type="entry name" value="CbiG_C"/>
    <property type="match status" value="1"/>
</dbReference>
<sequence length="142" mass="14122">MAGPVLSGNARLVVGVGASRGVAYAEIDETLRAALADAGLSAAEVVTVATVATKRDEPAVRALAEGLGAELLDYAAEVLAAVAVPHPSPTVAAAVGTPSVAEAAALAATRGGELLIAKTRSRRRPSMCTIAVACHRVGGNRT</sequence>
<dbReference type="SUPFAM" id="SSF159664">
    <property type="entry name" value="CobE/GbiG C-terminal domain-like"/>
    <property type="match status" value="1"/>
</dbReference>
<evidence type="ECO:0000313" key="2">
    <source>
        <dbReference type="EMBL" id="MEU8140058.1"/>
    </source>
</evidence>
<dbReference type="PANTHER" id="PTHR37477">
    <property type="entry name" value="COBALT-PRECORRIN-5A HYDROLASE"/>
    <property type="match status" value="1"/>
</dbReference>
<dbReference type="Proteomes" id="UP001551482">
    <property type="component" value="Unassembled WGS sequence"/>
</dbReference>
<dbReference type="InterPro" id="IPR036518">
    <property type="entry name" value="CobE/GbiG_C_sf"/>
</dbReference>
<dbReference type="RefSeq" id="WP_358364807.1">
    <property type="nucleotide sequence ID" value="NZ_JBEZFP010000232.1"/>
</dbReference>
<protein>
    <submittedName>
        <fullName evidence="2">Cobalamin biosynthesis protein</fullName>
    </submittedName>
</protein>
<proteinExistence type="predicted"/>
<dbReference type="InterPro" id="IPR002750">
    <property type="entry name" value="CobE/GbiG_C"/>
</dbReference>
<evidence type="ECO:0000259" key="1">
    <source>
        <dbReference type="Pfam" id="PF01890"/>
    </source>
</evidence>
<comment type="caution">
    <text evidence="2">The sequence shown here is derived from an EMBL/GenBank/DDBJ whole genome shotgun (WGS) entry which is preliminary data.</text>
</comment>
<dbReference type="InterPro" id="IPR052553">
    <property type="entry name" value="CbiG_hydrolase"/>
</dbReference>
<name>A0ABV3DWD1_9ACTN</name>
<dbReference type="EMBL" id="JBEZFP010000232">
    <property type="protein sequence ID" value="MEU8140058.1"/>
    <property type="molecule type" value="Genomic_DNA"/>
</dbReference>
<reference evidence="2 3" key="1">
    <citation type="submission" date="2024-06" db="EMBL/GenBank/DDBJ databases">
        <title>The Natural Products Discovery Center: Release of the First 8490 Sequenced Strains for Exploring Actinobacteria Biosynthetic Diversity.</title>
        <authorList>
            <person name="Kalkreuter E."/>
            <person name="Kautsar S.A."/>
            <person name="Yang D."/>
            <person name="Bader C.D."/>
            <person name="Teijaro C.N."/>
            <person name="Fluegel L."/>
            <person name="Davis C.M."/>
            <person name="Simpson J.R."/>
            <person name="Lauterbach L."/>
            <person name="Steele A.D."/>
            <person name="Gui C."/>
            <person name="Meng S."/>
            <person name="Li G."/>
            <person name="Viehrig K."/>
            <person name="Ye F."/>
            <person name="Su P."/>
            <person name="Kiefer A.F."/>
            <person name="Nichols A."/>
            <person name="Cepeda A.J."/>
            <person name="Yan W."/>
            <person name="Fan B."/>
            <person name="Jiang Y."/>
            <person name="Adhikari A."/>
            <person name="Zheng C.-J."/>
            <person name="Schuster L."/>
            <person name="Cowan T.M."/>
            <person name="Smanski M.J."/>
            <person name="Chevrette M.G."/>
            <person name="De Carvalho L.P.S."/>
            <person name="Shen B."/>
        </authorList>
    </citation>
    <scope>NUCLEOTIDE SEQUENCE [LARGE SCALE GENOMIC DNA]</scope>
    <source>
        <strain evidence="2 3">NPDC048946</strain>
    </source>
</reference>
<accession>A0ABV3DWD1</accession>
<gene>
    <name evidence="2" type="ORF">AB0C36_42045</name>
</gene>